<name>A0AAE9YVD8_9GAMM</name>
<sequence length="71" mass="7970">MLAQVPDTNAQLKRIIAQSQDITDINERKFIADLAIKIWLSGRNIAGSLESALEQAKVIHQDYQTFIKGKC</sequence>
<reference evidence="1 2" key="2">
    <citation type="journal article" date="2022" name="Mar. Drugs">
        <title>Bioassay-Guided Fractionation Leads to the Detection of Cholic Acid Generated by the Rare Thalassomonas sp.</title>
        <authorList>
            <person name="Pheiffer F."/>
            <person name="Schneider Y.K."/>
            <person name="Hansen E.H."/>
            <person name="Andersen J.H."/>
            <person name="Isaksson J."/>
            <person name="Busche T."/>
            <person name="R C."/>
            <person name="Kalinowski J."/>
            <person name="Zyl L.V."/>
            <person name="Trindade M."/>
        </authorList>
    </citation>
    <scope>NUCLEOTIDE SEQUENCE [LARGE SCALE GENOMIC DNA]</scope>
    <source>
        <strain evidence="1 2">A5K-106</strain>
    </source>
</reference>
<dbReference type="KEGG" id="tact:SG35_011835"/>
<gene>
    <name evidence="1" type="ORF">SG35_011835</name>
</gene>
<proteinExistence type="predicted"/>
<dbReference type="RefSeq" id="WP_044831556.1">
    <property type="nucleotide sequence ID" value="NZ_CP059735.1"/>
</dbReference>
<keyword evidence="2" id="KW-1185">Reference proteome</keyword>
<dbReference type="EMBL" id="CP059735">
    <property type="protein sequence ID" value="WDE01267.1"/>
    <property type="molecule type" value="Genomic_DNA"/>
</dbReference>
<evidence type="ECO:0000313" key="2">
    <source>
        <dbReference type="Proteomes" id="UP000032568"/>
    </source>
</evidence>
<reference evidence="1 2" key="1">
    <citation type="journal article" date="2015" name="Genome Announc.">
        <title>Draft Genome Sequences of Marine Isolates of Thalassomonas viridans and Thalassomonas actiniarum.</title>
        <authorList>
            <person name="Olonade I."/>
            <person name="van Zyl L.J."/>
            <person name="Trindade M."/>
        </authorList>
    </citation>
    <scope>NUCLEOTIDE SEQUENCE [LARGE SCALE GENOMIC DNA]</scope>
    <source>
        <strain evidence="1 2">A5K-106</strain>
    </source>
</reference>
<accession>A0AAE9YVD8</accession>
<dbReference type="Proteomes" id="UP000032568">
    <property type="component" value="Chromosome"/>
</dbReference>
<evidence type="ECO:0000313" key="1">
    <source>
        <dbReference type="EMBL" id="WDE01267.1"/>
    </source>
</evidence>
<protein>
    <submittedName>
        <fullName evidence="1">Uncharacterized protein</fullName>
    </submittedName>
</protein>
<organism evidence="1 2">
    <name type="scientific">Thalassomonas actiniarum</name>
    <dbReference type="NCBI Taxonomy" id="485447"/>
    <lineage>
        <taxon>Bacteria</taxon>
        <taxon>Pseudomonadati</taxon>
        <taxon>Pseudomonadota</taxon>
        <taxon>Gammaproteobacteria</taxon>
        <taxon>Alteromonadales</taxon>
        <taxon>Colwelliaceae</taxon>
        <taxon>Thalassomonas</taxon>
    </lineage>
</organism>
<dbReference type="AlphaFoldDB" id="A0AAE9YVD8"/>